<gene>
    <name evidence="1" type="ORF">VP01_1503g6</name>
</gene>
<reference evidence="1 2" key="1">
    <citation type="submission" date="2015-08" db="EMBL/GenBank/DDBJ databases">
        <title>Next Generation Sequencing and Analysis of the Genome of Puccinia sorghi L Schw, the Causal Agent of Maize Common Rust.</title>
        <authorList>
            <person name="Rochi L."/>
            <person name="Burguener G."/>
            <person name="Darino M."/>
            <person name="Turjanski A."/>
            <person name="Kreff E."/>
            <person name="Dieguez M.J."/>
            <person name="Sacco F."/>
        </authorList>
    </citation>
    <scope>NUCLEOTIDE SEQUENCE [LARGE SCALE GENOMIC DNA]</scope>
    <source>
        <strain evidence="1 2">RO10H11247</strain>
    </source>
</reference>
<protein>
    <submittedName>
        <fullName evidence="1">Uncharacterized protein</fullName>
    </submittedName>
</protein>
<accession>A0A0L6VJM6</accession>
<name>A0A0L6VJM6_9BASI</name>
<evidence type="ECO:0000313" key="2">
    <source>
        <dbReference type="Proteomes" id="UP000037035"/>
    </source>
</evidence>
<proteinExistence type="predicted"/>
<dbReference type="STRING" id="27349.A0A0L6VJM6"/>
<keyword evidence="2" id="KW-1185">Reference proteome</keyword>
<organism evidence="1 2">
    <name type="scientific">Puccinia sorghi</name>
    <dbReference type="NCBI Taxonomy" id="27349"/>
    <lineage>
        <taxon>Eukaryota</taxon>
        <taxon>Fungi</taxon>
        <taxon>Dikarya</taxon>
        <taxon>Basidiomycota</taxon>
        <taxon>Pucciniomycotina</taxon>
        <taxon>Pucciniomycetes</taxon>
        <taxon>Pucciniales</taxon>
        <taxon>Pucciniaceae</taxon>
        <taxon>Puccinia</taxon>
    </lineage>
</organism>
<evidence type="ECO:0000313" key="1">
    <source>
        <dbReference type="EMBL" id="KNZ60767.1"/>
    </source>
</evidence>
<dbReference type="EMBL" id="LAVV01005598">
    <property type="protein sequence ID" value="KNZ60767.1"/>
    <property type="molecule type" value="Genomic_DNA"/>
</dbReference>
<sequence>MSVGSTTSPCAMASLKIATWERKPKVCVSMLQQNNCIQFKYNGQVRYGFLREIIVYKHPGKGNRVVCDLEKIKNSFCKVSWGPTKQFQFWLYLVKTVVGQIISNEGNKELVPVEYIENLAVS</sequence>
<dbReference type="AlphaFoldDB" id="A0A0L6VJM6"/>
<dbReference type="Proteomes" id="UP000037035">
    <property type="component" value="Unassembled WGS sequence"/>
</dbReference>
<dbReference type="OrthoDB" id="2518099at2759"/>
<dbReference type="VEuPathDB" id="FungiDB:VP01_1503g6"/>
<comment type="caution">
    <text evidence="1">The sequence shown here is derived from an EMBL/GenBank/DDBJ whole genome shotgun (WGS) entry which is preliminary data.</text>
</comment>